<evidence type="ECO:0000256" key="1">
    <source>
        <dbReference type="ARBA" id="ARBA00010733"/>
    </source>
</evidence>
<dbReference type="Pfam" id="PF04927">
    <property type="entry name" value="SMP"/>
    <property type="match status" value="1"/>
</dbReference>
<keyword evidence="4" id="KW-1133">Transmembrane helix</keyword>
<comment type="caution">
    <text evidence="6">The sequence shown here is derived from an EMBL/GenBank/DDBJ whole genome shotgun (WGS) entry which is preliminary data.</text>
</comment>
<sequence length="222" mass="24931">MQHSNCRRRRRRGDTDGPRSPAAAAGGRRDGAREQQVSHRAVCEVCDPDNRRCYCCQTLNDAPCFWDQKQCWNYCPSRRQQHQLPARRAGGDTVIHHRRAAEEQPRRPSDQQEAGGVQQGAVRYADVFLVSGGLAEKPVAPQDAATMQSAENLVFVLECALPTVCFLILLQTFLISLFIGKMDAKRMTPVLLAVLLAYLVFPGKCTTCSSYHSIIYIFFRKT</sequence>
<keyword evidence="4" id="KW-0812">Transmembrane</keyword>
<dbReference type="PANTHER" id="PTHR31174">
    <property type="entry name" value="SEED MATURATION FAMILY PROTEIN"/>
    <property type="match status" value="1"/>
</dbReference>
<reference evidence="6 7" key="1">
    <citation type="submission" date="2016-09" db="EMBL/GenBank/DDBJ databases">
        <title>The draft genome of Dichanthelium oligosanthes: A C3 panicoid grass species.</title>
        <authorList>
            <person name="Studer A.J."/>
            <person name="Schnable J.C."/>
            <person name="Brutnell T.P."/>
        </authorList>
    </citation>
    <scope>NUCLEOTIDE SEQUENCE [LARGE SCALE GENOMIC DNA]</scope>
    <source>
        <strain evidence="7">cv. Kellogg 1175</strain>
        <tissue evidence="6">Leaf</tissue>
    </source>
</reference>
<evidence type="ECO:0000256" key="4">
    <source>
        <dbReference type="SAM" id="Phobius"/>
    </source>
</evidence>
<name>A0A1E5W3J7_9POAL</name>
<comment type="similarity">
    <text evidence="1">Belongs to the LEA type SMP family.</text>
</comment>
<keyword evidence="2" id="KW-0677">Repeat</keyword>
<dbReference type="InterPro" id="IPR007011">
    <property type="entry name" value="LEA_SMP_dom"/>
</dbReference>
<protein>
    <recommendedName>
        <fullName evidence="5">SMP domain-containing protein</fullName>
    </recommendedName>
</protein>
<gene>
    <name evidence="6" type="ORF">BAE44_0007074</name>
</gene>
<evidence type="ECO:0000256" key="2">
    <source>
        <dbReference type="ARBA" id="ARBA00022737"/>
    </source>
</evidence>
<feature type="transmembrane region" description="Helical" evidence="4">
    <location>
        <begin position="191"/>
        <end position="219"/>
    </location>
</feature>
<dbReference type="EMBL" id="LWDX02022550">
    <property type="protein sequence ID" value="OEL31907.1"/>
    <property type="molecule type" value="Genomic_DNA"/>
</dbReference>
<keyword evidence="4" id="KW-0472">Membrane</keyword>
<feature type="region of interest" description="Disordered" evidence="3">
    <location>
        <begin position="1"/>
        <end position="34"/>
    </location>
</feature>
<organism evidence="6 7">
    <name type="scientific">Dichanthelium oligosanthes</name>
    <dbReference type="NCBI Taxonomy" id="888268"/>
    <lineage>
        <taxon>Eukaryota</taxon>
        <taxon>Viridiplantae</taxon>
        <taxon>Streptophyta</taxon>
        <taxon>Embryophyta</taxon>
        <taxon>Tracheophyta</taxon>
        <taxon>Spermatophyta</taxon>
        <taxon>Magnoliopsida</taxon>
        <taxon>Liliopsida</taxon>
        <taxon>Poales</taxon>
        <taxon>Poaceae</taxon>
        <taxon>PACMAD clade</taxon>
        <taxon>Panicoideae</taxon>
        <taxon>Panicodae</taxon>
        <taxon>Paniceae</taxon>
        <taxon>Dichantheliinae</taxon>
        <taxon>Dichanthelium</taxon>
    </lineage>
</organism>
<evidence type="ECO:0000259" key="5">
    <source>
        <dbReference type="Pfam" id="PF04927"/>
    </source>
</evidence>
<dbReference type="AlphaFoldDB" id="A0A1E5W3J7"/>
<dbReference type="Proteomes" id="UP000095767">
    <property type="component" value="Unassembled WGS sequence"/>
</dbReference>
<proteinExistence type="inferred from homology"/>
<feature type="transmembrane region" description="Helical" evidence="4">
    <location>
        <begin position="153"/>
        <end position="179"/>
    </location>
</feature>
<dbReference type="PANTHER" id="PTHR31174:SF41">
    <property type="entry name" value="OS12G0470000 PROTEIN"/>
    <property type="match status" value="1"/>
</dbReference>
<feature type="domain" description="SMP" evidence="5">
    <location>
        <begin position="122"/>
        <end position="152"/>
    </location>
</feature>
<evidence type="ECO:0000313" key="7">
    <source>
        <dbReference type="Proteomes" id="UP000095767"/>
    </source>
</evidence>
<evidence type="ECO:0000256" key="3">
    <source>
        <dbReference type="SAM" id="MobiDB-lite"/>
    </source>
</evidence>
<feature type="compositionally biased region" description="Basic residues" evidence="3">
    <location>
        <begin position="1"/>
        <end position="12"/>
    </location>
</feature>
<dbReference type="InterPro" id="IPR042971">
    <property type="entry name" value="LEA_SMP"/>
</dbReference>
<accession>A0A1E5W3J7</accession>
<keyword evidence="7" id="KW-1185">Reference proteome</keyword>
<evidence type="ECO:0000313" key="6">
    <source>
        <dbReference type="EMBL" id="OEL31907.1"/>
    </source>
</evidence>